<feature type="region of interest" description="Disordered" evidence="1">
    <location>
        <begin position="1"/>
        <end position="28"/>
    </location>
</feature>
<dbReference type="PANTHER" id="PTHR48098">
    <property type="entry name" value="ENTEROCHELIN ESTERASE-RELATED"/>
    <property type="match status" value="1"/>
</dbReference>
<accession>A0A432AXR2</accession>
<dbReference type="EMBL" id="RXYK01000001">
    <property type="protein sequence ID" value="RTY39892.1"/>
    <property type="molecule type" value="Genomic_DNA"/>
</dbReference>
<evidence type="ECO:0000313" key="4">
    <source>
        <dbReference type="Proteomes" id="UP000279908"/>
    </source>
</evidence>
<reference evidence="3 4" key="1">
    <citation type="submission" date="2018-12" db="EMBL/GenBank/DDBJ databases">
        <authorList>
            <person name="Lunina O.N."/>
            <person name="Grouzdev D.S."/>
            <person name="Gorlenko V.M."/>
            <person name="Savvichev A.S."/>
        </authorList>
    </citation>
    <scope>NUCLEOTIDE SEQUENCE [LARGE SCALE GENOMIC DNA]</scope>
    <source>
        <strain evidence="3 4">BrKhr-17</strain>
    </source>
</reference>
<evidence type="ECO:0000313" key="2">
    <source>
        <dbReference type="EMBL" id="MWV53744.1"/>
    </source>
</evidence>
<evidence type="ECO:0000313" key="3">
    <source>
        <dbReference type="EMBL" id="RTY39892.1"/>
    </source>
</evidence>
<protein>
    <submittedName>
        <fullName evidence="3">Esterase</fullName>
    </submittedName>
</protein>
<dbReference type="InterPro" id="IPR029058">
    <property type="entry name" value="AB_hydrolase_fold"/>
</dbReference>
<dbReference type="Gene3D" id="3.40.50.1820">
    <property type="entry name" value="alpha/beta hydrolase"/>
    <property type="match status" value="1"/>
</dbReference>
<dbReference type="InterPro" id="IPR050583">
    <property type="entry name" value="Mycobacterial_A85_antigen"/>
</dbReference>
<dbReference type="EMBL" id="WUBZ01000003">
    <property type="protein sequence ID" value="MWV53744.1"/>
    <property type="molecule type" value="Genomic_DNA"/>
</dbReference>
<proteinExistence type="predicted"/>
<dbReference type="InterPro" id="IPR000801">
    <property type="entry name" value="Esterase-like"/>
</dbReference>
<reference evidence="2 5" key="2">
    <citation type="submission" date="2019-11" db="EMBL/GenBank/DDBJ databases">
        <title>Green- and brown-colored morphotypes of Chlorobia in the stratified aquatic ecosystems of Kandalaksha Gulf (White Sea): A model for study of the accessory genome evolution.</title>
        <authorList>
            <person name="Grouzdev D.S."/>
        </authorList>
    </citation>
    <scope>NUCLEOTIDE SEQUENCE [LARGE SCALE GENOMIC DNA]</scope>
    <source>
        <strain evidence="2 5">ZM</strain>
    </source>
</reference>
<dbReference type="Proteomes" id="UP000489351">
    <property type="component" value="Unassembled WGS sequence"/>
</dbReference>
<name>A0A432AXR2_CHLPH</name>
<dbReference type="SUPFAM" id="SSF53474">
    <property type="entry name" value="alpha/beta-Hydrolases"/>
    <property type="match status" value="1"/>
</dbReference>
<dbReference type="RefSeq" id="WP_011890214.1">
    <property type="nucleotide sequence ID" value="NZ_RXYJ01000001.1"/>
</dbReference>
<dbReference type="Proteomes" id="UP000279908">
    <property type="component" value="Unassembled WGS sequence"/>
</dbReference>
<dbReference type="Pfam" id="PF00756">
    <property type="entry name" value="Esterase"/>
    <property type="match status" value="1"/>
</dbReference>
<evidence type="ECO:0000256" key="1">
    <source>
        <dbReference type="SAM" id="MobiDB-lite"/>
    </source>
</evidence>
<evidence type="ECO:0000313" key="5">
    <source>
        <dbReference type="Proteomes" id="UP000489351"/>
    </source>
</evidence>
<comment type="caution">
    <text evidence="3">The sequence shown here is derived from an EMBL/GenBank/DDBJ whole genome shotgun (WGS) entry which is preliminary data.</text>
</comment>
<dbReference type="PANTHER" id="PTHR48098:SF1">
    <property type="entry name" value="DIACYLGLYCEROL ACYLTRANSFERASE_MYCOLYLTRANSFERASE AG85A"/>
    <property type="match status" value="1"/>
</dbReference>
<sequence length="342" mass="38105">MKSPAKPLKPNMTTIPIPGRTLEGNPLGDPTERDLIVYLPPSYDGQRRFPVIYLLSGFASTGHSFMNYNFGRPTVAEMAEALIREGRMAETIIVMPDCMTRYGGSQYVDSAGTGNYERYLTREIVPCVDAALRTIPERPHRAIAGKSSGGFGALRLAMKHPDLFGAAASHSGDLAFDLCYRPNFAAAARILEKHNGSLTNFFTRYETALKPPSGEFPLLDMLAMSAAYSPDPLRQPPENIRLPFNPLTCETDSEVWNQWLSFDPVEMVEQENFREALRSLSLLFVDCGTLDEYNLQFGLRIFCRKLSQHNIEHRHEEFPDSHGSTSYRYSVSLPALASAIAG</sequence>
<gene>
    <name evidence="3" type="ORF">EKD02_00405</name>
    <name evidence="2" type="ORF">GJ685_01525</name>
</gene>
<organism evidence="3 4">
    <name type="scientific">Chlorobium phaeovibrioides</name>
    <dbReference type="NCBI Taxonomy" id="1094"/>
    <lineage>
        <taxon>Bacteria</taxon>
        <taxon>Pseudomonadati</taxon>
        <taxon>Chlorobiota</taxon>
        <taxon>Chlorobiia</taxon>
        <taxon>Chlorobiales</taxon>
        <taxon>Chlorobiaceae</taxon>
        <taxon>Chlorobium/Pelodictyon group</taxon>
        <taxon>Chlorobium</taxon>
    </lineage>
</organism>
<keyword evidence="5" id="KW-1185">Reference proteome</keyword>
<dbReference type="AlphaFoldDB" id="A0A432AXR2"/>
<dbReference type="GO" id="GO:0016747">
    <property type="term" value="F:acyltransferase activity, transferring groups other than amino-acyl groups"/>
    <property type="evidence" value="ECO:0007669"/>
    <property type="project" value="TreeGrafter"/>
</dbReference>
<dbReference type="OMA" id="YFEYCYL"/>